<evidence type="ECO:0000259" key="7">
    <source>
        <dbReference type="PROSITE" id="PS50950"/>
    </source>
</evidence>
<dbReference type="Gene3D" id="6.20.210.20">
    <property type="entry name" value="THAP domain"/>
    <property type="match status" value="1"/>
</dbReference>
<feature type="region of interest" description="Disordered" evidence="6">
    <location>
        <begin position="92"/>
        <end position="210"/>
    </location>
</feature>
<dbReference type="InterPro" id="IPR006612">
    <property type="entry name" value="THAP_Znf"/>
</dbReference>
<evidence type="ECO:0000313" key="9">
    <source>
        <dbReference type="Proteomes" id="UP000579812"/>
    </source>
</evidence>
<dbReference type="PANTHER" id="PTHR31751">
    <property type="entry name" value="SI:CH211-108C17.2-RELATED-RELATED"/>
    <property type="match status" value="1"/>
</dbReference>
<keyword evidence="2 5" id="KW-0863">Zinc-finger</keyword>
<dbReference type="SMART" id="SM00692">
    <property type="entry name" value="DM3"/>
    <property type="match status" value="1"/>
</dbReference>
<feature type="compositionally biased region" description="Basic and acidic residues" evidence="6">
    <location>
        <begin position="721"/>
        <end position="730"/>
    </location>
</feature>
<evidence type="ECO:0000256" key="5">
    <source>
        <dbReference type="PROSITE-ProRule" id="PRU00309"/>
    </source>
</evidence>
<gene>
    <name evidence="8" type="ORF">G5714_017416</name>
</gene>
<dbReference type="PANTHER" id="PTHR31751:SF44">
    <property type="entry name" value="SI:CH211-211K8.4-RELATED"/>
    <property type="match status" value="1"/>
</dbReference>
<dbReference type="OrthoDB" id="5814287at2759"/>
<protein>
    <recommendedName>
        <fullName evidence="7">THAP-type domain-containing protein</fullName>
    </recommendedName>
</protein>
<evidence type="ECO:0000256" key="2">
    <source>
        <dbReference type="ARBA" id="ARBA00022771"/>
    </source>
</evidence>
<feature type="compositionally biased region" description="Polar residues" evidence="6">
    <location>
        <begin position="140"/>
        <end position="150"/>
    </location>
</feature>
<keyword evidence="1" id="KW-0479">Metal-binding</keyword>
<dbReference type="SMART" id="SM00980">
    <property type="entry name" value="THAP"/>
    <property type="match status" value="1"/>
</dbReference>
<feature type="domain" description="THAP-type" evidence="7">
    <location>
        <begin position="1"/>
        <end position="93"/>
    </location>
</feature>
<reference evidence="8 9" key="1">
    <citation type="submission" date="2020-04" db="EMBL/GenBank/DDBJ databases">
        <title>Chromosome-level genome assembly of a cyprinid fish Onychostoma macrolepis by integration of Nanopore Sequencing, Bionano and Hi-C technology.</title>
        <authorList>
            <person name="Wang D."/>
        </authorList>
    </citation>
    <scope>NUCLEOTIDE SEQUENCE [LARGE SCALE GENOMIC DNA]</scope>
    <source>
        <strain evidence="8">SWU-2019</strain>
        <tissue evidence="8">Muscle</tissue>
    </source>
</reference>
<sequence>MPTDNIVAAAAMSWRRCVFRCERKNTLFGLPKEDTRRNLWLSFIYNTVPEQYNANIRVCAAHFTEDSFLNLGEYKAGCTQRLLLKSGAIPTLQGQSGASDSQPSKSQQAQGSEQLSTSSRSHDVECQTDFIETPPAASPKTRSVGTQVSLGTLKDTHARRKGTQATAPLSPIKAPPFTPHKRPRLELDEEEEDTDISESIAEPHDSTYNPDNSAVTQEYGLWEQTTYNVSKYIVFESCLRELFETCPLCKTKCDVQCRRMGSYVSFTQHCPKCSYHRKWESQPVVGSTPVGNLLVSAATYFCGASFIQFEKICKAMQLQIIQYDAFRRHARNYLEPAVIHKWNLDQKNLFRKLQEGGKVAVAGDMRADTRGHSAKFGCYTLMHLDSNTILDMQLIQSNEVGDSCHMEKEGLKRCLDHLEANSLAVEYITTNRHPQIQKFLRERKIVQFYDVWHFEKGLYKKLDKLSQKKGCEILKKWLRSIKNHVYWSATSSTSGPEKVAKWTSLLNHIQNIHIHENPEFPKCAHPDQASRDPKKWFQTGSMPLHKVEKILNNKRVLKDVEKLCHHYQTSSLKAFHSVILRFAPKNVVFPFIGMLCRLYLAAMHYNENGDREQTTTSGQPMYKVVFPKSKKGECTAKPLKTAPSYDYVADLMKLVIEEVFVDPAPFVKELKQIPIPTFLPSQFERPLKEEVVGRHVSRFSQGVVESLQTVHPDQGTPAKSEAQHRTGEQL</sequence>
<keyword evidence="3" id="KW-0862">Zinc</keyword>
<evidence type="ECO:0000256" key="1">
    <source>
        <dbReference type="ARBA" id="ARBA00022723"/>
    </source>
</evidence>
<keyword evidence="9" id="KW-1185">Reference proteome</keyword>
<dbReference type="InterPro" id="IPR038441">
    <property type="entry name" value="THAP_Znf_sf"/>
</dbReference>
<comment type="caution">
    <text evidence="8">The sequence shown here is derived from an EMBL/GenBank/DDBJ whole genome shotgun (WGS) entry which is preliminary data.</text>
</comment>
<feature type="compositionally biased region" description="Polar residues" evidence="6">
    <location>
        <begin position="92"/>
        <end position="119"/>
    </location>
</feature>
<dbReference type="GO" id="GO:0003677">
    <property type="term" value="F:DNA binding"/>
    <property type="evidence" value="ECO:0007669"/>
    <property type="project" value="UniProtKB-UniRule"/>
</dbReference>
<accession>A0A7J6C5Y1</accession>
<dbReference type="Proteomes" id="UP000579812">
    <property type="component" value="Unassembled WGS sequence"/>
</dbReference>
<dbReference type="SUPFAM" id="SSF57716">
    <property type="entry name" value="Glucocorticoid receptor-like (DNA-binding domain)"/>
    <property type="match status" value="1"/>
</dbReference>
<organism evidence="8 9">
    <name type="scientific">Onychostoma macrolepis</name>
    <dbReference type="NCBI Taxonomy" id="369639"/>
    <lineage>
        <taxon>Eukaryota</taxon>
        <taxon>Metazoa</taxon>
        <taxon>Chordata</taxon>
        <taxon>Craniata</taxon>
        <taxon>Vertebrata</taxon>
        <taxon>Euteleostomi</taxon>
        <taxon>Actinopterygii</taxon>
        <taxon>Neopterygii</taxon>
        <taxon>Teleostei</taxon>
        <taxon>Ostariophysi</taxon>
        <taxon>Cypriniformes</taxon>
        <taxon>Cyprinidae</taxon>
        <taxon>Acrossocheilinae</taxon>
        <taxon>Onychostoma</taxon>
    </lineage>
</organism>
<evidence type="ECO:0000313" key="8">
    <source>
        <dbReference type="EMBL" id="KAF4102616.1"/>
    </source>
</evidence>
<feature type="compositionally biased region" description="Acidic residues" evidence="6">
    <location>
        <begin position="187"/>
        <end position="196"/>
    </location>
</feature>
<evidence type="ECO:0000256" key="6">
    <source>
        <dbReference type="SAM" id="MobiDB-lite"/>
    </source>
</evidence>
<name>A0A7J6C5Y1_9TELE</name>
<dbReference type="PROSITE" id="PS50950">
    <property type="entry name" value="ZF_THAP"/>
    <property type="match status" value="1"/>
</dbReference>
<dbReference type="Pfam" id="PF05485">
    <property type="entry name" value="THAP"/>
    <property type="match status" value="1"/>
</dbReference>
<feature type="region of interest" description="Disordered" evidence="6">
    <location>
        <begin position="707"/>
        <end position="730"/>
    </location>
</feature>
<evidence type="ECO:0000256" key="4">
    <source>
        <dbReference type="ARBA" id="ARBA00023125"/>
    </source>
</evidence>
<proteinExistence type="predicted"/>
<dbReference type="EMBL" id="JAAMOB010000017">
    <property type="protein sequence ID" value="KAF4102616.1"/>
    <property type="molecule type" value="Genomic_DNA"/>
</dbReference>
<dbReference type="GO" id="GO:0008270">
    <property type="term" value="F:zinc ion binding"/>
    <property type="evidence" value="ECO:0007669"/>
    <property type="project" value="UniProtKB-KW"/>
</dbReference>
<keyword evidence="4 5" id="KW-0238">DNA-binding</keyword>
<evidence type="ECO:0000256" key="3">
    <source>
        <dbReference type="ARBA" id="ARBA00022833"/>
    </source>
</evidence>
<dbReference type="AlphaFoldDB" id="A0A7J6C5Y1"/>